<evidence type="ECO:0000256" key="3">
    <source>
        <dbReference type="ARBA" id="ARBA00022824"/>
    </source>
</evidence>
<evidence type="ECO:0000313" key="9">
    <source>
        <dbReference type="EMBL" id="RGK56700.1"/>
    </source>
</evidence>
<dbReference type="SUPFAM" id="SSF53756">
    <property type="entry name" value="UDP-Glycosyltransferase/glycogen phosphorylase"/>
    <property type="match status" value="1"/>
</dbReference>
<dbReference type="AlphaFoldDB" id="A0A1H4GX78"/>
<evidence type="ECO:0000313" key="8">
    <source>
        <dbReference type="EMBL" id="OUQ63002.1"/>
    </source>
</evidence>
<dbReference type="PANTHER" id="PTHR12154">
    <property type="entry name" value="GLYCOSYL TRANSFERASE-RELATED"/>
    <property type="match status" value="1"/>
</dbReference>
<dbReference type="EMBL" id="QSQU01000053">
    <property type="protein sequence ID" value="RGK56700.1"/>
    <property type="molecule type" value="Genomic_DNA"/>
</dbReference>
<dbReference type="Proteomes" id="UP000196036">
    <property type="component" value="Unassembled WGS sequence"/>
</dbReference>
<evidence type="ECO:0000313" key="13">
    <source>
        <dbReference type="Proteomes" id="UP000196036"/>
    </source>
</evidence>
<dbReference type="GeneID" id="69479516"/>
<dbReference type="EMBL" id="VYQC01000003">
    <property type="protein sequence ID" value="KAA9048669.1"/>
    <property type="molecule type" value="Genomic_DNA"/>
</dbReference>
<sequence>MVALMLHKSPKICLACSAGGHLRELQLAIGAIPEQWDCYWLTLKTTSTKAFMADKEHVFLVNFQPAKKWTLIVNCLQAIFWVLVKRPDVIITTGAGVTVPTVFFAKKLLGTKVIFVNSAADVTHASKTPVWIERYSDLFLVQWEEMRQLFPNSICCGVL</sequence>
<reference evidence="6" key="8">
    <citation type="submission" date="2019-09" db="EMBL/GenBank/DDBJ databases">
        <authorList>
            <person name="Ross B.D."/>
            <person name="Verster A.J."/>
            <person name="Radey M.C."/>
            <person name="Schmidtke D.T."/>
            <person name="Pope C.E."/>
            <person name="Hoffman L.R."/>
            <person name="Hajjar A.M."/>
            <person name="Peterson S.B."/>
            <person name="Borenstein E."/>
            <person name="Mougous J.D."/>
        </authorList>
    </citation>
    <scope>NUCLEOTIDE SEQUENCE</scope>
    <source>
        <strain evidence="6">H204</strain>
    </source>
</reference>
<dbReference type="EMBL" id="QROC01000053">
    <property type="protein sequence ID" value="RHK89536.1"/>
    <property type="molecule type" value="Genomic_DNA"/>
</dbReference>
<dbReference type="Proteomes" id="UP000261210">
    <property type="component" value="Unassembled WGS sequence"/>
</dbReference>
<evidence type="ECO:0000256" key="4">
    <source>
        <dbReference type="ARBA" id="ARBA00022989"/>
    </source>
</evidence>
<keyword evidence="2" id="KW-0812">Transmembrane</keyword>
<proteinExistence type="predicted"/>
<dbReference type="EMBL" id="NFLW01000051">
    <property type="protein sequence ID" value="OUQ63002.1"/>
    <property type="molecule type" value="Genomic_DNA"/>
</dbReference>
<dbReference type="GO" id="GO:0004577">
    <property type="term" value="F:N-acetylglucosaminyldiphosphodolichol N-acetylglucosaminyltransferase activity"/>
    <property type="evidence" value="ECO:0007669"/>
    <property type="project" value="TreeGrafter"/>
</dbReference>
<dbReference type="Proteomes" id="UP000284417">
    <property type="component" value="Unassembled WGS sequence"/>
</dbReference>
<evidence type="ECO:0000256" key="1">
    <source>
        <dbReference type="ARBA" id="ARBA00004389"/>
    </source>
</evidence>
<evidence type="ECO:0000313" key="12">
    <source>
        <dbReference type="Proteomes" id="UP000183040"/>
    </source>
</evidence>
<dbReference type="Gene3D" id="3.40.50.2000">
    <property type="entry name" value="Glycogen Phosphorylase B"/>
    <property type="match status" value="1"/>
</dbReference>
<dbReference type="Proteomes" id="UP000435059">
    <property type="component" value="Unassembled WGS sequence"/>
</dbReference>
<comment type="subcellular location">
    <subcellularLocation>
        <location evidence="1">Endoplasmic reticulum membrane</location>
        <topology evidence="1">Single-pass membrane protein</topology>
    </subcellularLocation>
</comment>
<evidence type="ECO:0000313" key="17">
    <source>
        <dbReference type="Proteomes" id="UP000435059"/>
    </source>
</evidence>
<reference evidence="13" key="2">
    <citation type="submission" date="2017-04" db="EMBL/GenBank/DDBJ databases">
        <title>Function of individual gut microbiota members based on whole genome sequencing of pure cultures obtained from chicken caecum.</title>
        <authorList>
            <person name="Medvecky M."/>
            <person name="Cejkova D."/>
            <person name="Polansky O."/>
            <person name="Karasova D."/>
            <person name="Kubasova T."/>
            <person name="Cizek A."/>
            <person name="Rychlik I."/>
        </authorList>
    </citation>
    <scope>NUCLEOTIDE SEQUENCE [LARGE SCALE GENOMIC DNA]</scope>
    <source>
        <strain evidence="13">An109</strain>
    </source>
</reference>
<reference evidence="14 15" key="5">
    <citation type="submission" date="2018-08" db="EMBL/GenBank/DDBJ databases">
        <title>A genome reference for cultivated species of the human gut microbiota.</title>
        <authorList>
            <person name="Zou Y."/>
            <person name="Xue W."/>
            <person name="Luo G."/>
        </authorList>
    </citation>
    <scope>NUCLEOTIDE SEQUENCE [LARGE SCALE GENOMIC DNA]</scope>
    <source>
        <strain evidence="10 15">AF39-6AC</strain>
        <strain evidence="9 14">TF10-34</strain>
    </source>
</reference>
<dbReference type="Pfam" id="PF08660">
    <property type="entry name" value="Alg14"/>
    <property type="match status" value="1"/>
</dbReference>
<evidence type="ECO:0000313" key="7">
    <source>
        <dbReference type="EMBL" id="KAB6080787.1"/>
    </source>
</evidence>
<keyword evidence="5" id="KW-0472">Membrane</keyword>
<organism evidence="11 12">
    <name type="scientific">Bacteroides xylanisolvens</name>
    <dbReference type="NCBI Taxonomy" id="371601"/>
    <lineage>
        <taxon>Bacteria</taxon>
        <taxon>Pseudomonadati</taxon>
        <taxon>Bacteroidota</taxon>
        <taxon>Bacteroidia</taxon>
        <taxon>Bacteroidales</taxon>
        <taxon>Bacteroidaceae</taxon>
        <taxon>Bacteroides</taxon>
    </lineage>
</organism>
<gene>
    <name evidence="8" type="ORF">B5E52_19885</name>
    <name evidence="10" type="ORF">DW042_23180</name>
    <name evidence="9" type="ORF">DXD03_22155</name>
    <name evidence="6" type="ORF">F6S82_07615</name>
    <name evidence="7" type="ORF">GA574_25725</name>
    <name evidence="11" type="ORF">SAMN04487924_13737</name>
</gene>
<keyword evidence="3" id="KW-0256">Endoplasmic reticulum</keyword>
<dbReference type="GO" id="GO:0006488">
    <property type="term" value="P:dolichol-linked oligosaccharide biosynthetic process"/>
    <property type="evidence" value="ECO:0007669"/>
    <property type="project" value="InterPro"/>
</dbReference>
<dbReference type="Proteomes" id="UP000183040">
    <property type="component" value="Unassembled WGS sequence"/>
</dbReference>
<evidence type="ECO:0000313" key="10">
    <source>
        <dbReference type="EMBL" id="RHK89536.1"/>
    </source>
</evidence>
<keyword evidence="4" id="KW-1133">Transmembrane helix</keyword>
<evidence type="ECO:0000313" key="6">
    <source>
        <dbReference type="EMBL" id="KAA9048669.1"/>
    </source>
</evidence>
<evidence type="ECO:0000313" key="15">
    <source>
        <dbReference type="Proteomes" id="UP000284417"/>
    </source>
</evidence>
<accession>A0A1H4GX78</accession>
<name>A0A1H4GX78_9BACE</name>
<dbReference type="PANTHER" id="PTHR12154:SF4">
    <property type="entry name" value="UDP-N-ACETYLGLUCOSAMINE TRANSFERASE SUBUNIT ALG14 HOMOLOG"/>
    <property type="match status" value="1"/>
</dbReference>
<evidence type="ECO:0000313" key="16">
    <source>
        <dbReference type="Proteomes" id="UP000327007"/>
    </source>
</evidence>
<evidence type="ECO:0000313" key="14">
    <source>
        <dbReference type="Proteomes" id="UP000261210"/>
    </source>
</evidence>
<dbReference type="InterPro" id="IPR013969">
    <property type="entry name" value="Oligosacch_biosynth_Alg14"/>
</dbReference>
<keyword evidence="17" id="KW-1185">Reference proteome</keyword>
<reference evidence="8" key="3">
    <citation type="journal article" date="2018" name="BMC Genomics">
        <title>Whole genome sequencing and function prediction of 133 gut anaerobes isolated from chicken caecum in pure cultures.</title>
        <authorList>
            <person name="Medvecky M."/>
            <person name="Cejkova D."/>
            <person name="Polansky O."/>
            <person name="Karasova D."/>
            <person name="Kubasova T."/>
            <person name="Cizek A."/>
            <person name="Rychlik I."/>
        </authorList>
    </citation>
    <scope>NUCLEOTIDE SEQUENCE</scope>
    <source>
        <strain evidence="8">An109</strain>
    </source>
</reference>
<dbReference type="EMBL" id="FNRP01000037">
    <property type="protein sequence ID" value="SEB14124.1"/>
    <property type="molecule type" value="Genomic_DNA"/>
</dbReference>
<reference evidence="11 12" key="1">
    <citation type="submission" date="2016-10" db="EMBL/GenBank/DDBJ databases">
        <authorList>
            <person name="de Groot N.N."/>
        </authorList>
    </citation>
    <scope>NUCLEOTIDE SEQUENCE [LARGE SCALE GENOMIC DNA]</scope>
    <source>
        <strain evidence="11 12">NLAE-zl-G339</strain>
    </source>
</reference>
<reference evidence="16" key="4">
    <citation type="journal article" date="2018" name="J. Anim. Genet.">
        <title>Acquired interbacterial defense systems protect against interspecies antagonism in the human gut microbiome.</title>
        <authorList>
            <person name="Ross B.D."/>
            <person name="Verster A.J."/>
            <person name="Radey M.C."/>
            <person name="Schmidtke D.T."/>
            <person name="Pope C.E."/>
            <person name="Hoffman L.R."/>
            <person name="Hajjar A."/>
            <person name="Peterson S.B."/>
            <person name="Borenstein E."/>
            <person name="Mougous J."/>
        </authorList>
    </citation>
    <scope>NUCLEOTIDE SEQUENCE [LARGE SCALE GENOMIC DNA]</scope>
    <source>
        <strain evidence="16">H204</strain>
    </source>
</reference>
<reference evidence="6" key="6">
    <citation type="journal article" date="2019" name="bioRxiv">
        <title>Acquired interbacterial defense systems protect against interspecies antagonism in the human gut microbiome.</title>
        <authorList>
            <person name="Ross B.D."/>
            <person name="Verster A.J."/>
            <person name="Radey M.C."/>
            <person name="Schmidtke D.T."/>
            <person name="Pope C.E."/>
            <person name="Hoffman L.R."/>
            <person name="Hajjar A.M."/>
            <person name="Peterson S.B."/>
            <person name="Borenstein E."/>
            <person name="Mougous J.D."/>
        </authorList>
    </citation>
    <scope>NUCLEOTIDE SEQUENCE</scope>
    <source>
        <strain evidence="6">H204</strain>
    </source>
</reference>
<evidence type="ECO:0000313" key="11">
    <source>
        <dbReference type="EMBL" id="SEB14124.1"/>
    </source>
</evidence>
<reference evidence="7 17" key="7">
    <citation type="journal article" date="2019" name="Nat. Med.">
        <title>A library of human gut bacterial isolates paired with longitudinal multiomics data enables mechanistic microbiome research.</title>
        <authorList>
            <person name="Poyet M."/>
            <person name="Groussin M."/>
            <person name="Gibbons S.M."/>
            <person name="Avila-Pacheco J."/>
            <person name="Jiang X."/>
            <person name="Kearney S.M."/>
            <person name="Perrotta A.R."/>
            <person name="Berdy B."/>
            <person name="Zhao S."/>
            <person name="Lieberman T.D."/>
            <person name="Swanson P.K."/>
            <person name="Smith M."/>
            <person name="Roesemann S."/>
            <person name="Alexander J.E."/>
            <person name="Rich S.A."/>
            <person name="Livny J."/>
            <person name="Vlamakis H."/>
            <person name="Clish C."/>
            <person name="Bullock K."/>
            <person name="Deik A."/>
            <person name="Scott J."/>
            <person name="Pierce K.A."/>
            <person name="Xavier R.J."/>
            <person name="Alm E.J."/>
        </authorList>
    </citation>
    <scope>NUCLEOTIDE SEQUENCE [LARGE SCALE GENOMIC DNA]</scope>
    <source>
        <strain evidence="7 17">BIOML-A74</strain>
    </source>
</reference>
<dbReference type="RefSeq" id="WP_004313228.1">
    <property type="nucleotide sequence ID" value="NZ_AP031409.1"/>
</dbReference>
<dbReference type="EMBL" id="WDES01000068">
    <property type="protein sequence ID" value="KAB6080787.1"/>
    <property type="molecule type" value="Genomic_DNA"/>
</dbReference>
<protein>
    <submittedName>
        <fullName evidence="11">Oligosaccharide biosynthesis protein Alg14 like</fullName>
    </submittedName>
</protein>
<evidence type="ECO:0000256" key="2">
    <source>
        <dbReference type="ARBA" id="ARBA00022692"/>
    </source>
</evidence>
<evidence type="ECO:0000256" key="5">
    <source>
        <dbReference type="ARBA" id="ARBA00023136"/>
    </source>
</evidence>
<dbReference type="Proteomes" id="UP000327007">
    <property type="component" value="Unassembled WGS sequence"/>
</dbReference>